<evidence type="ECO:0000256" key="9">
    <source>
        <dbReference type="ARBA" id="ARBA00032159"/>
    </source>
</evidence>
<evidence type="ECO:0000256" key="10">
    <source>
        <dbReference type="ARBA" id="ARBA00032985"/>
    </source>
</evidence>
<feature type="signal peptide" evidence="12">
    <location>
        <begin position="1"/>
        <end position="24"/>
    </location>
</feature>
<keyword evidence="14" id="KW-1185">Reference proteome</keyword>
<evidence type="ECO:0000256" key="4">
    <source>
        <dbReference type="ARBA" id="ARBA00018170"/>
    </source>
</evidence>
<comment type="function">
    <text evidence="1 11">Component of the MICOS complex, a large protein complex of the mitochondrial inner membrane that plays crucial roles in the maintenance of crista junctions, inner membrane architecture, and formation of contact sites to the outer membrane.</text>
</comment>
<dbReference type="OrthoDB" id="4037694at2759"/>
<dbReference type="AlphaFoldDB" id="A0A2T4BYX4"/>
<keyword evidence="12" id="KW-0732">Signal</keyword>
<comment type="subcellular location">
    <subcellularLocation>
        <location evidence="2">Membrane</location>
    </subcellularLocation>
    <subcellularLocation>
        <location evidence="11">Mitochondrion inner membrane</location>
        <topology evidence="11">Single-pass membrane protein</topology>
    </subcellularLocation>
</comment>
<dbReference type="InterPro" id="IPR031463">
    <property type="entry name" value="Mic12"/>
</dbReference>
<dbReference type="GO" id="GO:0042407">
    <property type="term" value="P:cristae formation"/>
    <property type="evidence" value="ECO:0007669"/>
    <property type="project" value="InterPro"/>
</dbReference>
<dbReference type="Pfam" id="PF17050">
    <property type="entry name" value="AIM5"/>
    <property type="match status" value="1"/>
</dbReference>
<dbReference type="GO" id="GO:0061617">
    <property type="term" value="C:MICOS complex"/>
    <property type="evidence" value="ECO:0007669"/>
    <property type="project" value="UniProtKB-UniRule"/>
</dbReference>
<organism evidence="13 14">
    <name type="scientific">Trichoderma longibrachiatum ATCC 18648</name>
    <dbReference type="NCBI Taxonomy" id="983965"/>
    <lineage>
        <taxon>Eukaryota</taxon>
        <taxon>Fungi</taxon>
        <taxon>Dikarya</taxon>
        <taxon>Ascomycota</taxon>
        <taxon>Pezizomycotina</taxon>
        <taxon>Sordariomycetes</taxon>
        <taxon>Hypocreomycetidae</taxon>
        <taxon>Hypocreales</taxon>
        <taxon>Hypocreaceae</taxon>
        <taxon>Trichoderma</taxon>
    </lineage>
</organism>
<accession>A0A2T4BYX4</accession>
<evidence type="ECO:0000256" key="2">
    <source>
        <dbReference type="ARBA" id="ARBA00004370"/>
    </source>
</evidence>
<keyword evidence="7 11" id="KW-0496">Mitochondrion</keyword>
<evidence type="ECO:0000313" key="14">
    <source>
        <dbReference type="Proteomes" id="UP000240760"/>
    </source>
</evidence>
<comment type="similarity">
    <text evidence="3 11">Belongs to the MICOS complex subunit Mic12 family.</text>
</comment>
<gene>
    <name evidence="13" type="ORF">M440DRAFT_1360328</name>
</gene>
<keyword evidence="8" id="KW-0472">Membrane</keyword>
<keyword evidence="11" id="KW-0999">Mitochondrion inner membrane</keyword>
<keyword evidence="6" id="KW-1133">Transmembrane helix</keyword>
<proteinExistence type="inferred from homology"/>
<evidence type="ECO:0000256" key="1">
    <source>
        <dbReference type="ARBA" id="ARBA00002689"/>
    </source>
</evidence>
<sequence>MGFATGFTGGVTLTLSLAYLSVLAHQRSREAQSQSIRTQTLMIQHLLDPVPPPLPPTRSEVAAAQREAAVEVIKQRWNSEIENAVRWVQHTDWDEVRESMEARAAYLWAKATGRSVEEVERARRALEPVKRTQAKAGGEIAAATRGAFSQAKETAEAFEMTAENRALDARLRSKKAIEQTAADAREIASVAVEKGREAARETANVIVDKAKTFVGLAGEQLEEMAGDGTKLSPVQKALNQRYQKPLPDTRTTAEILQERYIPMDKRDNTILRGL</sequence>
<dbReference type="GO" id="GO:0044284">
    <property type="term" value="C:mitochondrial crista junction"/>
    <property type="evidence" value="ECO:0007669"/>
    <property type="project" value="InterPro"/>
</dbReference>
<name>A0A2T4BYX4_TRILO</name>
<evidence type="ECO:0000256" key="12">
    <source>
        <dbReference type="SAM" id="SignalP"/>
    </source>
</evidence>
<reference evidence="13 14" key="1">
    <citation type="submission" date="2016-07" db="EMBL/GenBank/DDBJ databases">
        <title>Multiple horizontal gene transfer events from other fungi enriched the ability of initially mycotrophic Trichoderma (Ascomycota) to feed on dead plant biomass.</title>
        <authorList>
            <consortium name="DOE Joint Genome Institute"/>
            <person name="Aerts A."/>
            <person name="Atanasova L."/>
            <person name="Chenthamara K."/>
            <person name="Zhang J."/>
            <person name="Grujic M."/>
            <person name="Henrissat B."/>
            <person name="Kuo A."/>
            <person name="Salamov A."/>
            <person name="Lipzen A."/>
            <person name="Labutti K."/>
            <person name="Barry K."/>
            <person name="Miao Y."/>
            <person name="Rahimi M.J."/>
            <person name="Shen Q."/>
            <person name="Grigoriev I.V."/>
            <person name="Kubicek C.P."/>
            <person name="Druzhinina I.S."/>
        </authorList>
    </citation>
    <scope>NUCLEOTIDE SEQUENCE [LARGE SCALE GENOMIC DNA]</scope>
    <source>
        <strain evidence="13 14">ATCC 18648</strain>
    </source>
</reference>
<comment type="subunit">
    <text evidence="11">Component of the mitochondrial contact site and cristae organizing system (MICOS) complex.</text>
</comment>
<evidence type="ECO:0000256" key="6">
    <source>
        <dbReference type="ARBA" id="ARBA00022989"/>
    </source>
</evidence>
<feature type="chain" id="PRO_5015748450" description="MICOS complex subunit MIC12" evidence="12">
    <location>
        <begin position="25"/>
        <end position="274"/>
    </location>
</feature>
<evidence type="ECO:0000256" key="8">
    <source>
        <dbReference type="ARBA" id="ARBA00023136"/>
    </source>
</evidence>
<evidence type="ECO:0000256" key="11">
    <source>
        <dbReference type="RuleBase" id="RU363010"/>
    </source>
</evidence>
<evidence type="ECO:0000256" key="5">
    <source>
        <dbReference type="ARBA" id="ARBA00022692"/>
    </source>
</evidence>
<evidence type="ECO:0000256" key="7">
    <source>
        <dbReference type="ARBA" id="ARBA00023128"/>
    </source>
</evidence>
<dbReference type="Proteomes" id="UP000240760">
    <property type="component" value="Unassembled WGS sequence"/>
</dbReference>
<dbReference type="EMBL" id="KZ679136">
    <property type="protein sequence ID" value="PTB74464.1"/>
    <property type="molecule type" value="Genomic_DNA"/>
</dbReference>
<keyword evidence="5" id="KW-0812">Transmembrane</keyword>
<protein>
    <recommendedName>
        <fullName evidence="4 11">MICOS complex subunit MIC12</fullName>
    </recommendedName>
    <alternativeName>
        <fullName evidence="10 11">Altered inheritance of mitochondria protein 5, mitochondrial</fullName>
    </alternativeName>
    <alternativeName>
        <fullName evidence="9 11">Found in mitochondrial proteome protein 51</fullName>
    </alternativeName>
</protein>
<evidence type="ECO:0000256" key="3">
    <source>
        <dbReference type="ARBA" id="ARBA00009188"/>
    </source>
</evidence>
<evidence type="ECO:0000313" key="13">
    <source>
        <dbReference type="EMBL" id="PTB74464.1"/>
    </source>
</evidence>